<feature type="region of interest" description="Disordered" evidence="12">
    <location>
        <begin position="1"/>
        <end position="31"/>
    </location>
</feature>
<feature type="compositionally biased region" description="Basic and acidic residues" evidence="12">
    <location>
        <begin position="12"/>
        <end position="28"/>
    </location>
</feature>
<dbReference type="PIRSF" id="PIRSF038005">
    <property type="entry name" value="Methyl_CpG_bd_MBD4"/>
    <property type="match status" value="1"/>
</dbReference>
<dbReference type="PANTHER" id="PTHR15074">
    <property type="entry name" value="METHYL-CPG-BINDING PROTEIN"/>
    <property type="match status" value="1"/>
</dbReference>
<dbReference type="InterPro" id="IPR011257">
    <property type="entry name" value="DNA_glycosylase"/>
</dbReference>
<dbReference type="PANTHER" id="PTHR15074:SF7">
    <property type="entry name" value="METHYL-CPG-BINDING DOMAIN PROTEIN 4"/>
    <property type="match status" value="1"/>
</dbReference>
<gene>
    <name evidence="15" type="primary">Mbd4</name>
</gene>
<protein>
    <recommendedName>
        <fullName evidence="10 11">Methyl-CpG-binding domain protein 4</fullName>
        <ecNumber evidence="11">3.2.2.-</ecNumber>
    </recommendedName>
</protein>
<dbReference type="InterPro" id="IPR001739">
    <property type="entry name" value="Methyl_CpG_DNA-bd"/>
</dbReference>
<organism evidence="14 15">
    <name type="scientific">Heterocephalus glaber</name>
    <name type="common">Naked mole rat</name>
    <dbReference type="NCBI Taxonomy" id="10181"/>
    <lineage>
        <taxon>Eukaryota</taxon>
        <taxon>Metazoa</taxon>
        <taxon>Chordata</taxon>
        <taxon>Craniata</taxon>
        <taxon>Vertebrata</taxon>
        <taxon>Euteleostomi</taxon>
        <taxon>Mammalia</taxon>
        <taxon>Eutheria</taxon>
        <taxon>Euarchontoglires</taxon>
        <taxon>Glires</taxon>
        <taxon>Rodentia</taxon>
        <taxon>Hystricomorpha</taxon>
        <taxon>Bathyergidae</taxon>
        <taxon>Heterocephalus</taxon>
    </lineage>
</organism>
<keyword evidence="7 11" id="KW-0539">Nucleus</keyword>
<evidence type="ECO:0000256" key="3">
    <source>
        <dbReference type="ARBA" id="ARBA00022763"/>
    </source>
</evidence>
<evidence type="ECO:0000256" key="7">
    <source>
        <dbReference type="ARBA" id="ARBA00023242"/>
    </source>
</evidence>
<evidence type="ECO:0000256" key="6">
    <source>
        <dbReference type="ARBA" id="ARBA00023204"/>
    </source>
</evidence>
<evidence type="ECO:0000259" key="13">
    <source>
        <dbReference type="PROSITE" id="PS50982"/>
    </source>
</evidence>
<evidence type="ECO:0000256" key="11">
    <source>
        <dbReference type="PIRNR" id="PIRNR038005"/>
    </source>
</evidence>
<dbReference type="FunFam" id="3.30.890.10:FF:000013">
    <property type="entry name" value="Methyl-CpG-binding domain protein 4"/>
    <property type="match status" value="1"/>
</dbReference>
<dbReference type="CTD" id="8930"/>
<keyword evidence="5 11" id="KW-0238">DNA-binding</keyword>
<dbReference type="InterPro" id="IPR017352">
    <property type="entry name" value="MBD4"/>
</dbReference>
<dbReference type="SUPFAM" id="SSF48150">
    <property type="entry name" value="DNA-glycosylase"/>
    <property type="match status" value="1"/>
</dbReference>
<evidence type="ECO:0000256" key="9">
    <source>
        <dbReference type="ARBA" id="ARBA00062707"/>
    </source>
</evidence>
<keyword evidence="3 11" id="KW-0227">DNA damage</keyword>
<accession>A0AAX6S7N5</accession>
<evidence type="ECO:0000256" key="12">
    <source>
        <dbReference type="SAM" id="MobiDB-lite"/>
    </source>
</evidence>
<evidence type="ECO:0000313" key="15">
    <source>
        <dbReference type="RefSeq" id="XP_021104483.1"/>
    </source>
</evidence>
<dbReference type="PROSITE" id="PS50982">
    <property type="entry name" value="MBD"/>
    <property type="match status" value="1"/>
</dbReference>
<reference evidence="15" key="1">
    <citation type="submission" date="2025-08" db="UniProtKB">
        <authorList>
            <consortium name="RefSeq"/>
        </authorList>
    </citation>
    <scope>IDENTIFICATION</scope>
</reference>
<dbReference type="Proteomes" id="UP000694906">
    <property type="component" value="Unplaced"/>
</dbReference>
<comment type="subcellular location">
    <subcellularLocation>
        <location evidence="1 11">Nucleus</location>
    </subcellularLocation>
</comment>
<dbReference type="GO" id="GO:0006281">
    <property type="term" value="P:DNA repair"/>
    <property type="evidence" value="ECO:0007669"/>
    <property type="project" value="UniProtKB-KW"/>
</dbReference>
<evidence type="ECO:0000256" key="4">
    <source>
        <dbReference type="ARBA" id="ARBA00022801"/>
    </source>
</evidence>
<keyword evidence="14" id="KW-1185">Reference proteome</keyword>
<evidence type="ECO:0000256" key="8">
    <source>
        <dbReference type="ARBA" id="ARBA00055831"/>
    </source>
</evidence>
<dbReference type="GeneID" id="101724783"/>
<keyword evidence="2" id="KW-0597">Phosphoprotein</keyword>
<dbReference type="RefSeq" id="XP_021104483.1">
    <property type="nucleotide sequence ID" value="XM_021248824.1"/>
</dbReference>
<dbReference type="Gene3D" id="1.10.340.30">
    <property type="entry name" value="Hypothetical protein, domain 2"/>
    <property type="match status" value="1"/>
</dbReference>
<evidence type="ECO:0000256" key="5">
    <source>
        <dbReference type="ARBA" id="ARBA00023125"/>
    </source>
</evidence>
<keyword evidence="6 11" id="KW-0234">DNA repair</keyword>
<dbReference type="EC" id="3.2.2.-" evidence="11"/>
<dbReference type="SMART" id="SM00391">
    <property type="entry name" value="MBD"/>
    <property type="match status" value="1"/>
</dbReference>
<dbReference type="AlphaFoldDB" id="A0AAX6S7N5"/>
<comment type="function">
    <text evidence="8 11">Mismatch-specific DNA N-glycosylase involved in DNA repair. Has thymine glycosylase activity and is specific for G:T mismatches within methylated and unmethylated CpG sites. Can also remove uracil or 5-fluorouracil in G:U mismatches. Has no lyase activity. Was first identified as methyl-CpG-binding protein.</text>
</comment>
<dbReference type="SUPFAM" id="SSF54171">
    <property type="entry name" value="DNA-binding domain"/>
    <property type="match status" value="1"/>
</dbReference>
<evidence type="ECO:0000256" key="10">
    <source>
        <dbReference type="ARBA" id="ARBA00069821"/>
    </source>
</evidence>
<feature type="domain" description="MBD" evidence="13">
    <location>
        <begin position="66"/>
        <end position="138"/>
    </location>
</feature>
<evidence type="ECO:0000256" key="1">
    <source>
        <dbReference type="ARBA" id="ARBA00004123"/>
    </source>
</evidence>
<keyword evidence="4 11" id="KW-0378">Hydrolase</keyword>
<comment type="subunit">
    <text evidence="9 11">Interacts with MLH1.</text>
</comment>
<dbReference type="Gene3D" id="3.30.890.10">
    <property type="entry name" value="Methyl-cpg-binding Protein 2, Chain A"/>
    <property type="match status" value="1"/>
</dbReference>
<evidence type="ECO:0000256" key="2">
    <source>
        <dbReference type="ARBA" id="ARBA00022553"/>
    </source>
</evidence>
<sequence>MTNPSPGDGGEVSERRDPEPLRDLREEDGATGLEKVGKDEKQMVINRSRECNALLQKPIASTQFVGAAVTECHKPVLCGWERIVKQRLSGKTAGRFYVYFISPQGLKFRSKSSLANYLHKNGDTALEPEDFDFSVLSKRNIKSRCKGSSVAALTAQQQNESNVSNRNLRTRRWQKMDVSPLPSNTSELQDDRGLSNLDSIRMLLKEEENVNDVSSGKIRKFKGNVTILEGIQIKKTRKQCRNSLSDSLQSNTKKESVFDKAEAESMSVTQGNQLNRAFCISDAIAANGTFSVTEKEKSLIKEKSPSSGSDFHFEQITSGTTNKSCPTTEAEHEKYEESFLESEEMRTKVEDRERKEHLHTDILQYGSEVDNSCSQNRKDFTSEKICPEDSIPRIHTEKRKTSQYFSSKYNREALSPPRRKAFKKWTPPRSPFNLVQETLFHDPWKLLIATIFLNRTSGKMAIPVLWEFLEKYPSAEAARAANWRDVSELLKPLGLYELRAKTIVKFSDEYLTKQWKYPIELHGIGKYGNDSYRIFCVNEWKQLEGSRWLVHCPSAVTLPNASCPGAGPTPAEHPLT</sequence>
<dbReference type="InterPro" id="IPR045138">
    <property type="entry name" value="MeCP2/MBD4"/>
</dbReference>
<dbReference type="InterPro" id="IPR016177">
    <property type="entry name" value="DNA-bd_dom_sf"/>
</dbReference>
<evidence type="ECO:0000313" key="14">
    <source>
        <dbReference type="Proteomes" id="UP000694906"/>
    </source>
</evidence>
<dbReference type="FunFam" id="1.10.340.30:FF:000051">
    <property type="entry name" value="Methyl-CpG-binding domain protein 4"/>
    <property type="match status" value="1"/>
</dbReference>
<dbReference type="Pfam" id="PF01429">
    <property type="entry name" value="MBD"/>
    <property type="match status" value="1"/>
</dbReference>
<dbReference type="GO" id="GO:0005634">
    <property type="term" value="C:nucleus"/>
    <property type="evidence" value="ECO:0007669"/>
    <property type="project" value="UniProtKB-SubCell"/>
</dbReference>
<dbReference type="GO" id="GO:0008263">
    <property type="term" value="F:pyrimidine-specific mismatch base pair DNA N-glycosylase activity"/>
    <property type="evidence" value="ECO:0007669"/>
    <property type="project" value="InterPro"/>
</dbReference>
<name>A0AAX6S7N5_HETGA</name>
<dbReference type="CDD" id="cd01396">
    <property type="entry name" value="MeCP2_MBD"/>
    <property type="match status" value="1"/>
</dbReference>
<feature type="compositionally biased region" description="Polar residues" evidence="12">
    <location>
        <begin position="305"/>
        <end position="327"/>
    </location>
</feature>
<feature type="region of interest" description="Disordered" evidence="12">
    <location>
        <begin position="301"/>
        <end position="328"/>
    </location>
</feature>
<dbReference type="GO" id="GO:0003677">
    <property type="term" value="F:DNA binding"/>
    <property type="evidence" value="ECO:0007669"/>
    <property type="project" value="UniProtKB-KW"/>
</dbReference>
<proteinExistence type="predicted"/>